<feature type="transmembrane region" description="Helical" evidence="5">
    <location>
        <begin position="20"/>
        <end position="40"/>
    </location>
</feature>
<dbReference type="InterPro" id="IPR040416">
    <property type="entry name" value="TMEM181"/>
</dbReference>
<proteinExistence type="predicted"/>
<protein>
    <recommendedName>
        <fullName evidence="6">Wntless-like transmembrane domain-containing protein</fullName>
    </recommendedName>
</protein>
<comment type="subcellular location">
    <subcellularLocation>
        <location evidence="1">Membrane</location>
        <topology evidence="1">Multi-pass membrane protein</topology>
    </subcellularLocation>
</comment>
<evidence type="ECO:0000256" key="3">
    <source>
        <dbReference type="ARBA" id="ARBA00022989"/>
    </source>
</evidence>
<evidence type="ECO:0000256" key="1">
    <source>
        <dbReference type="ARBA" id="ARBA00004141"/>
    </source>
</evidence>
<keyword evidence="4 5" id="KW-0472">Membrane</keyword>
<organism evidence="7 8">
    <name type="scientific">Paramecium sonneborni</name>
    <dbReference type="NCBI Taxonomy" id="65129"/>
    <lineage>
        <taxon>Eukaryota</taxon>
        <taxon>Sar</taxon>
        <taxon>Alveolata</taxon>
        <taxon>Ciliophora</taxon>
        <taxon>Intramacronucleata</taxon>
        <taxon>Oligohymenophorea</taxon>
        <taxon>Peniculida</taxon>
        <taxon>Parameciidae</taxon>
        <taxon>Paramecium</taxon>
    </lineage>
</organism>
<evidence type="ECO:0000313" key="7">
    <source>
        <dbReference type="EMBL" id="CAD8114868.1"/>
    </source>
</evidence>
<name>A0A8S1QFY9_9CILI</name>
<comment type="caution">
    <text evidence="7">The sequence shown here is derived from an EMBL/GenBank/DDBJ whole genome shotgun (WGS) entry which is preliminary data.</text>
</comment>
<dbReference type="GO" id="GO:0015643">
    <property type="term" value="F:toxic substance binding"/>
    <property type="evidence" value="ECO:0007669"/>
    <property type="project" value="InterPro"/>
</dbReference>
<dbReference type="Proteomes" id="UP000692954">
    <property type="component" value="Unassembled WGS sequence"/>
</dbReference>
<feature type="transmembrane region" description="Helical" evidence="5">
    <location>
        <begin position="358"/>
        <end position="376"/>
    </location>
</feature>
<dbReference type="PANTHER" id="PTHR31918">
    <property type="entry name" value="TRANSMEMBRANE PROTEIN 181"/>
    <property type="match status" value="1"/>
</dbReference>
<feature type="transmembrane region" description="Helical" evidence="5">
    <location>
        <begin position="276"/>
        <end position="295"/>
    </location>
</feature>
<keyword evidence="8" id="KW-1185">Reference proteome</keyword>
<gene>
    <name evidence="7" type="ORF">PSON_ATCC_30995.1.T1070015</name>
</gene>
<dbReference type="EMBL" id="CAJJDN010000107">
    <property type="protein sequence ID" value="CAD8114868.1"/>
    <property type="molecule type" value="Genomic_DNA"/>
</dbReference>
<feature type="transmembrane region" description="Helical" evidence="5">
    <location>
        <begin position="203"/>
        <end position="227"/>
    </location>
</feature>
<evidence type="ECO:0000256" key="5">
    <source>
        <dbReference type="SAM" id="Phobius"/>
    </source>
</evidence>
<evidence type="ECO:0000259" key="6">
    <source>
        <dbReference type="Pfam" id="PF06664"/>
    </source>
</evidence>
<accession>A0A8S1QFY9</accession>
<evidence type="ECO:0000256" key="2">
    <source>
        <dbReference type="ARBA" id="ARBA00022692"/>
    </source>
</evidence>
<feature type="domain" description="Wntless-like transmembrane" evidence="6">
    <location>
        <begin position="200"/>
        <end position="475"/>
    </location>
</feature>
<feature type="transmembrane region" description="Helical" evidence="5">
    <location>
        <begin position="239"/>
        <end position="256"/>
    </location>
</feature>
<keyword evidence="3 5" id="KW-1133">Transmembrane helix</keyword>
<dbReference type="GO" id="GO:0016020">
    <property type="term" value="C:membrane"/>
    <property type="evidence" value="ECO:0007669"/>
    <property type="project" value="UniProtKB-SubCell"/>
</dbReference>
<dbReference type="InterPro" id="IPR047843">
    <property type="entry name" value="WLS-like_TM"/>
</dbReference>
<reference evidence="7" key="1">
    <citation type="submission" date="2021-01" db="EMBL/GenBank/DDBJ databases">
        <authorList>
            <consortium name="Genoscope - CEA"/>
            <person name="William W."/>
        </authorList>
    </citation>
    <scope>NUCLEOTIDE SEQUENCE</scope>
</reference>
<dbReference type="Pfam" id="PF06664">
    <property type="entry name" value="WLS-like_TM"/>
    <property type="match status" value="1"/>
</dbReference>
<evidence type="ECO:0000313" key="8">
    <source>
        <dbReference type="Proteomes" id="UP000692954"/>
    </source>
</evidence>
<feature type="transmembrane region" description="Helical" evidence="5">
    <location>
        <begin position="316"/>
        <end position="338"/>
    </location>
</feature>
<dbReference type="AlphaFoldDB" id="A0A8S1QFY9"/>
<dbReference type="PANTHER" id="PTHR31918:SF1">
    <property type="entry name" value="TRANSMEMBRANE PROTEIN 181"/>
    <property type="match status" value="1"/>
</dbReference>
<keyword evidence="2 5" id="KW-0812">Transmembrane</keyword>
<evidence type="ECO:0000256" key="4">
    <source>
        <dbReference type="ARBA" id="ARBA00023136"/>
    </source>
</evidence>
<feature type="transmembrane region" description="Helical" evidence="5">
    <location>
        <begin position="422"/>
        <end position="442"/>
    </location>
</feature>
<dbReference type="OrthoDB" id="290130at2759"/>
<sequence>MISFYQQVPLKVDAYTHTQICLRISCWILFFLCLQLFGIGEKKKFISKPFYHQECHDDYLQNQTKLFCSSIGIFQPEMKDVKMEINISISNEDLYKLTKTKLQSEFEISNISIHLTLYTNQSLLNSSEMKNHEKYEKIMLDEEIKTKFQCFKLSDHYNCMGDLREINTNKNILFLSHFSVIKPAEYQTIKIHYLQSTFENSQFYRVLLLCQVLFSVVIVYAMCYLYLNTEEYHKIFWPDILKWIPFLLILMIFYNMPVQLLRNTNLFFVQSYTNMIQLSVQTCLLYFWLIIFEFQKFQNMTIQEILNKKKLLQLKHVLSILIVLLYTIPQAYMNLYLFYQKQNNSQFDIKKDILFYDYYERFILVVLAIYSTRYFYLLYKQFDYTQENADNELVKTQEIQYEIFPDQDQFKIARIQIRQYKLLHILSTLCFSVLLYNQYIRILRPRQITLLSTVNEWSLINIYICLITQFYIPSKRDPYNLPIENNENKIQHVEQEEAI</sequence>